<comment type="caution">
    <text evidence="2">The sequence shown here is derived from an EMBL/GenBank/DDBJ whole genome shotgun (WGS) entry which is preliminary data.</text>
</comment>
<feature type="compositionally biased region" description="Polar residues" evidence="1">
    <location>
        <begin position="51"/>
        <end position="62"/>
    </location>
</feature>
<accession>A0A830HS07</accession>
<dbReference type="Proteomes" id="UP000660262">
    <property type="component" value="Unassembled WGS sequence"/>
</dbReference>
<feature type="region of interest" description="Disordered" evidence="1">
    <location>
        <begin position="32"/>
        <end position="62"/>
    </location>
</feature>
<name>A0A830HS07_9CHLO</name>
<sequence length="151" mass="17502">MMMIAARRFLLSSRPHGGGCCHQKHQRQRRLFSSYAASSSSSSSRSNNNAPTTTTGDRQQHSYYETIDGVRYKREILELCRNAMKEGNHRISKTFAETELWPKISDGDIITDTERKTLVFAIEHFHFTPPAKTLLTEKIKTWENNRHHHNK</sequence>
<protein>
    <submittedName>
        <fullName evidence="2">Uncharacterized protein</fullName>
    </submittedName>
</protein>
<keyword evidence="3" id="KW-1185">Reference proteome</keyword>
<evidence type="ECO:0000256" key="1">
    <source>
        <dbReference type="SAM" id="MobiDB-lite"/>
    </source>
</evidence>
<proteinExistence type="predicted"/>
<feature type="compositionally biased region" description="Low complexity" evidence="1">
    <location>
        <begin position="33"/>
        <end position="50"/>
    </location>
</feature>
<evidence type="ECO:0000313" key="2">
    <source>
        <dbReference type="EMBL" id="GHP09914.1"/>
    </source>
</evidence>
<organism evidence="2 3">
    <name type="scientific">Pycnococcus provasolii</name>
    <dbReference type="NCBI Taxonomy" id="41880"/>
    <lineage>
        <taxon>Eukaryota</taxon>
        <taxon>Viridiplantae</taxon>
        <taxon>Chlorophyta</taxon>
        <taxon>Pseudoscourfieldiophyceae</taxon>
        <taxon>Pseudoscourfieldiales</taxon>
        <taxon>Pycnococcaceae</taxon>
        <taxon>Pycnococcus</taxon>
    </lineage>
</organism>
<dbReference type="EMBL" id="BNJQ01000027">
    <property type="protein sequence ID" value="GHP09914.1"/>
    <property type="molecule type" value="Genomic_DNA"/>
</dbReference>
<gene>
    <name evidence="2" type="ORF">PPROV_000864800</name>
</gene>
<evidence type="ECO:0000313" key="3">
    <source>
        <dbReference type="Proteomes" id="UP000660262"/>
    </source>
</evidence>
<reference evidence="2" key="1">
    <citation type="submission" date="2020-10" db="EMBL/GenBank/DDBJ databases">
        <title>Unveiling of a novel bifunctional photoreceptor, Dualchrome1, isolated from a cosmopolitan green alga.</title>
        <authorList>
            <person name="Suzuki S."/>
            <person name="Kawachi M."/>
        </authorList>
    </citation>
    <scope>NUCLEOTIDE SEQUENCE</scope>
    <source>
        <strain evidence="2">NIES 2893</strain>
    </source>
</reference>
<dbReference type="AlphaFoldDB" id="A0A830HS07"/>